<evidence type="ECO:0000313" key="2">
    <source>
        <dbReference type="Proteomes" id="UP000002668"/>
    </source>
</evidence>
<proteinExistence type="predicted"/>
<evidence type="ECO:0000313" key="1">
    <source>
        <dbReference type="EMBL" id="CBX91517.1"/>
    </source>
</evidence>
<gene>
    <name evidence="1" type="ORF">LEMA_uP070250.1</name>
</gene>
<organism evidence="2">
    <name type="scientific">Leptosphaeria maculans (strain JN3 / isolate v23.1.3 / race Av1-4-5-6-7-8)</name>
    <name type="common">Blackleg fungus</name>
    <name type="synonym">Phoma lingam</name>
    <dbReference type="NCBI Taxonomy" id="985895"/>
    <lineage>
        <taxon>Eukaryota</taxon>
        <taxon>Fungi</taxon>
        <taxon>Dikarya</taxon>
        <taxon>Ascomycota</taxon>
        <taxon>Pezizomycotina</taxon>
        <taxon>Dothideomycetes</taxon>
        <taxon>Pleosporomycetidae</taxon>
        <taxon>Pleosporales</taxon>
        <taxon>Pleosporineae</taxon>
        <taxon>Leptosphaeriaceae</taxon>
        <taxon>Plenodomus</taxon>
        <taxon>Plenodomus lingam/Leptosphaeria maculans species complex</taxon>
    </lineage>
</organism>
<name>E4ZJ86_LEPMJ</name>
<dbReference type="InParanoid" id="E4ZJ86"/>
<protein>
    <submittedName>
        <fullName evidence="1">Predicted protein</fullName>
    </submittedName>
</protein>
<reference evidence="2" key="1">
    <citation type="journal article" date="2011" name="Nat. Commun.">
        <title>Effector diversification within compartments of the Leptosphaeria maculans genome affected by Repeat-Induced Point mutations.</title>
        <authorList>
            <person name="Rouxel T."/>
            <person name="Grandaubert J."/>
            <person name="Hane J.K."/>
            <person name="Hoede C."/>
            <person name="van de Wouw A.P."/>
            <person name="Couloux A."/>
            <person name="Dominguez V."/>
            <person name="Anthouard V."/>
            <person name="Bally P."/>
            <person name="Bourras S."/>
            <person name="Cozijnsen A.J."/>
            <person name="Ciuffetti L.M."/>
            <person name="Degrave A."/>
            <person name="Dilmaghani A."/>
            <person name="Duret L."/>
            <person name="Fudal I."/>
            <person name="Goodwin S.B."/>
            <person name="Gout L."/>
            <person name="Glaser N."/>
            <person name="Linglin J."/>
            <person name="Kema G.H.J."/>
            <person name="Lapalu N."/>
            <person name="Lawrence C.B."/>
            <person name="May K."/>
            <person name="Meyer M."/>
            <person name="Ollivier B."/>
            <person name="Poulain J."/>
            <person name="Schoch C.L."/>
            <person name="Simon A."/>
            <person name="Spatafora J.W."/>
            <person name="Stachowiak A."/>
            <person name="Turgeon B.G."/>
            <person name="Tyler B.M."/>
            <person name="Vincent D."/>
            <person name="Weissenbach J."/>
            <person name="Amselem J."/>
            <person name="Quesneville H."/>
            <person name="Oliver R.P."/>
            <person name="Wincker P."/>
            <person name="Balesdent M.-H."/>
            <person name="Howlett B.J."/>
        </authorList>
    </citation>
    <scope>NUCLEOTIDE SEQUENCE [LARGE SCALE GENOMIC DNA]</scope>
    <source>
        <strain evidence="2">JN3 / isolate v23.1.3 / race Av1-4-5-6-7-8</strain>
    </source>
</reference>
<dbReference type="EMBL" id="FP929072">
    <property type="protein sequence ID" value="CBX91517.1"/>
    <property type="molecule type" value="Genomic_DNA"/>
</dbReference>
<dbReference type="Proteomes" id="UP000002668">
    <property type="component" value="Genome"/>
</dbReference>
<dbReference type="VEuPathDB" id="FungiDB:LEMA_uP070250.1"/>
<sequence>MRPMPSLSAAVLHVKRLRDFGTSVQDGISPLDGLSNRHSTPNMRFDSCMSMFRQMAIL</sequence>
<dbReference type="AlphaFoldDB" id="E4ZJ86"/>
<accession>E4ZJ86</accession>
<keyword evidence="2" id="KW-1185">Reference proteome</keyword>
<dbReference type="HOGENOM" id="CLU_2979528_0_0_1"/>